<evidence type="ECO:0008006" key="3">
    <source>
        <dbReference type="Google" id="ProtNLM"/>
    </source>
</evidence>
<dbReference type="InterPro" id="IPR036390">
    <property type="entry name" value="WH_DNA-bd_sf"/>
</dbReference>
<sequence length="231" mass="26404">MRKKNASINEYIVLTPTEERVARFLASQTQGASISRIAKEVRLARTSIYNATRSLIQKELISQSRLTYRLADERLQHHGVKHVAQATDQIRSLLEEMLSLRKGDIVYSIESDEEIRYLLHKEAGLLKWQQAIAVKGIVLKGVGSTEALHLFRSIVEEALKTSIKRRSGSARFMAGRITGSCILTSFRDSVVFFSRKENFFHRIDNAEVAKFTQGVIDILYLQLRYHPLIKE</sequence>
<dbReference type="Proteomes" id="UP000176422">
    <property type="component" value="Unassembled WGS sequence"/>
</dbReference>
<evidence type="ECO:0000313" key="1">
    <source>
        <dbReference type="EMBL" id="OGM93361.1"/>
    </source>
</evidence>
<organism evidence="1 2">
    <name type="scientific">Candidatus Wolfebacteria bacterium RIFOXYB1_FULL_54_12</name>
    <dbReference type="NCBI Taxonomy" id="1802559"/>
    <lineage>
        <taxon>Bacteria</taxon>
        <taxon>Candidatus Wolfeibacteriota</taxon>
    </lineage>
</organism>
<dbReference type="AlphaFoldDB" id="A0A1F8DXS9"/>
<accession>A0A1F8DXS9</accession>
<name>A0A1F8DXS9_9BACT</name>
<gene>
    <name evidence="1" type="ORF">A2372_03160</name>
</gene>
<dbReference type="SUPFAM" id="SSF46785">
    <property type="entry name" value="Winged helix' DNA-binding domain"/>
    <property type="match status" value="1"/>
</dbReference>
<evidence type="ECO:0000313" key="2">
    <source>
        <dbReference type="Proteomes" id="UP000176422"/>
    </source>
</evidence>
<comment type="caution">
    <text evidence="1">The sequence shown here is derived from an EMBL/GenBank/DDBJ whole genome shotgun (WGS) entry which is preliminary data.</text>
</comment>
<proteinExistence type="predicted"/>
<dbReference type="EMBL" id="MGIT01000001">
    <property type="protein sequence ID" value="OGM93361.1"/>
    <property type="molecule type" value="Genomic_DNA"/>
</dbReference>
<dbReference type="Gene3D" id="1.10.10.10">
    <property type="entry name" value="Winged helix-like DNA-binding domain superfamily/Winged helix DNA-binding domain"/>
    <property type="match status" value="1"/>
</dbReference>
<reference evidence="1 2" key="1">
    <citation type="journal article" date="2016" name="Nat. Commun.">
        <title>Thousands of microbial genomes shed light on interconnected biogeochemical processes in an aquifer system.</title>
        <authorList>
            <person name="Anantharaman K."/>
            <person name="Brown C.T."/>
            <person name="Hug L.A."/>
            <person name="Sharon I."/>
            <person name="Castelle C.J."/>
            <person name="Probst A.J."/>
            <person name="Thomas B.C."/>
            <person name="Singh A."/>
            <person name="Wilkins M.J."/>
            <person name="Karaoz U."/>
            <person name="Brodie E.L."/>
            <person name="Williams K.H."/>
            <person name="Hubbard S.S."/>
            <person name="Banfield J.F."/>
        </authorList>
    </citation>
    <scope>NUCLEOTIDE SEQUENCE [LARGE SCALE GENOMIC DNA]</scope>
</reference>
<protein>
    <recommendedName>
        <fullName evidence="3">Transcription regulator TrmB N-terminal domain-containing protein</fullName>
    </recommendedName>
</protein>
<dbReference type="InterPro" id="IPR036388">
    <property type="entry name" value="WH-like_DNA-bd_sf"/>
</dbReference>